<sequence length="138" mass="14785">MLFPVALCLHVLSVVLGLGQVAGIAVIASATAPRSVSSESWSMLERLARTTRISLPLVLVSGVLLESSSGGANHTTWWFRLSLLGFVLLGVTSALLRSALRKRDSAGDARTRERVLRAAWSMCAITAVVAVLMEVKPW</sequence>
<dbReference type="EMBL" id="CP012333">
    <property type="protein sequence ID" value="AKU96004.1"/>
    <property type="molecule type" value="Genomic_DNA"/>
</dbReference>
<organism evidence="2 3">
    <name type="scientific">Labilithrix luteola</name>
    <dbReference type="NCBI Taxonomy" id="1391654"/>
    <lineage>
        <taxon>Bacteria</taxon>
        <taxon>Pseudomonadati</taxon>
        <taxon>Myxococcota</taxon>
        <taxon>Polyangia</taxon>
        <taxon>Polyangiales</taxon>
        <taxon>Labilitrichaceae</taxon>
        <taxon>Labilithrix</taxon>
    </lineage>
</organism>
<reference evidence="2 3" key="1">
    <citation type="submission" date="2015-08" db="EMBL/GenBank/DDBJ databases">
        <authorList>
            <person name="Babu N.S."/>
            <person name="Beckwith C.J."/>
            <person name="Beseler K.G."/>
            <person name="Brison A."/>
            <person name="Carone J.V."/>
            <person name="Caskin T.P."/>
            <person name="Diamond M."/>
            <person name="Durham M.E."/>
            <person name="Foxe J.M."/>
            <person name="Go M."/>
            <person name="Henderson B.A."/>
            <person name="Jones I.B."/>
            <person name="McGettigan J.A."/>
            <person name="Micheletti S.J."/>
            <person name="Nasrallah M.E."/>
            <person name="Ortiz D."/>
            <person name="Piller C.R."/>
            <person name="Privatt S.R."/>
            <person name="Schneider S.L."/>
            <person name="Sharp S."/>
            <person name="Smith T.C."/>
            <person name="Stanton J.D."/>
            <person name="Ullery H.E."/>
            <person name="Wilson R.J."/>
            <person name="Serrano M.G."/>
            <person name="Buck G."/>
            <person name="Lee V."/>
            <person name="Wang Y."/>
            <person name="Carvalho R."/>
            <person name="Voegtly L."/>
            <person name="Shi R."/>
            <person name="Duckworth R."/>
            <person name="Johnson A."/>
            <person name="Loviza R."/>
            <person name="Walstead R."/>
            <person name="Shah Z."/>
            <person name="Kiflezghi M."/>
            <person name="Wade K."/>
            <person name="Ball S.L."/>
            <person name="Bradley K.W."/>
            <person name="Asai D.J."/>
            <person name="Bowman C.A."/>
            <person name="Russell D.A."/>
            <person name="Pope W.H."/>
            <person name="Jacobs-Sera D."/>
            <person name="Hendrix R.W."/>
            <person name="Hatfull G.F."/>
        </authorList>
    </citation>
    <scope>NUCLEOTIDE SEQUENCE [LARGE SCALE GENOMIC DNA]</scope>
    <source>
        <strain evidence="2 3">DSM 27648</strain>
    </source>
</reference>
<feature type="transmembrane region" description="Helical" evidence="1">
    <location>
        <begin position="116"/>
        <end position="133"/>
    </location>
</feature>
<dbReference type="RefSeq" id="WP_146647359.1">
    <property type="nucleotide sequence ID" value="NZ_CP012333.1"/>
</dbReference>
<dbReference type="STRING" id="1391654.AKJ09_02668"/>
<accession>A0A0K1PS94</accession>
<evidence type="ECO:0000256" key="1">
    <source>
        <dbReference type="SAM" id="Phobius"/>
    </source>
</evidence>
<evidence type="ECO:0000313" key="3">
    <source>
        <dbReference type="Proteomes" id="UP000064967"/>
    </source>
</evidence>
<feature type="transmembrane region" description="Helical" evidence="1">
    <location>
        <begin position="77"/>
        <end position="96"/>
    </location>
</feature>
<keyword evidence="1" id="KW-0472">Membrane</keyword>
<dbReference type="KEGG" id="llu:AKJ09_02668"/>
<keyword evidence="1" id="KW-1133">Transmembrane helix</keyword>
<protein>
    <submittedName>
        <fullName evidence="2">Uncharacterized protein</fullName>
    </submittedName>
</protein>
<keyword evidence="3" id="KW-1185">Reference proteome</keyword>
<keyword evidence="1" id="KW-0812">Transmembrane</keyword>
<evidence type="ECO:0000313" key="2">
    <source>
        <dbReference type="EMBL" id="AKU96004.1"/>
    </source>
</evidence>
<name>A0A0K1PS94_9BACT</name>
<gene>
    <name evidence="2" type="ORF">AKJ09_02668</name>
</gene>
<proteinExistence type="predicted"/>
<dbReference type="Proteomes" id="UP000064967">
    <property type="component" value="Chromosome"/>
</dbReference>
<dbReference type="AlphaFoldDB" id="A0A0K1PS94"/>